<name>A0A6A5WKC6_9PLEO</name>
<dbReference type="EMBL" id="ML977578">
    <property type="protein sequence ID" value="KAF2002303.1"/>
    <property type="molecule type" value="Genomic_DNA"/>
</dbReference>
<protein>
    <submittedName>
        <fullName evidence="2">Uncharacterized protein</fullName>
    </submittedName>
</protein>
<organism evidence="2 3">
    <name type="scientific">Amniculicola lignicola CBS 123094</name>
    <dbReference type="NCBI Taxonomy" id="1392246"/>
    <lineage>
        <taxon>Eukaryota</taxon>
        <taxon>Fungi</taxon>
        <taxon>Dikarya</taxon>
        <taxon>Ascomycota</taxon>
        <taxon>Pezizomycotina</taxon>
        <taxon>Dothideomycetes</taxon>
        <taxon>Pleosporomycetidae</taxon>
        <taxon>Pleosporales</taxon>
        <taxon>Amniculicolaceae</taxon>
        <taxon>Amniculicola</taxon>
    </lineage>
</organism>
<reference evidence="2" key="1">
    <citation type="journal article" date="2020" name="Stud. Mycol.">
        <title>101 Dothideomycetes genomes: a test case for predicting lifestyles and emergence of pathogens.</title>
        <authorList>
            <person name="Haridas S."/>
            <person name="Albert R."/>
            <person name="Binder M."/>
            <person name="Bloem J."/>
            <person name="Labutti K."/>
            <person name="Salamov A."/>
            <person name="Andreopoulos B."/>
            <person name="Baker S."/>
            <person name="Barry K."/>
            <person name="Bills G."/>
            <person name="Bluhm B."/>
            <person name="Cannon C."/>
            <person name="Castanera R."/>
            <person name="Culley D."/>
            <person name="Daum C."/>
            <person name="Ezra D."/>
            <person name="Gonzalez J."/>
            <person name="Henrissat B."/>
            <person name="Kuo A."/>
            <person name="Liang C."/>
            <person name="Lipzen A."/>
            <person name="Lutzoni F."/>
            <person name="Magnuson J."/>
            <person name="Mondo S."/>
            <person name="Nolan M."/>
            <person name="Ohm R."/>
            <person name="Pangilinan J."/>
            <person name="Park H.-J."/>
            <person name="Ramirez L."/>
            <person name="Alfaro M."/>
            <person name="Sun H."/>
            <person name="Tritt A."/>
            <person name="Yoshinaga Y."/>
            <person name="Zwiers L.-H."/>
            <person name="Turgeon B."/>
            <person name="Goodwin S."/>
            <person name="Spatafora J."/>
            <person name="Crous P."/>
            <person name="Grigoriev I."/>
        </authorList>
    </citation>
    <scope>NUCLEOTIDE SEQUENCE</scope>
    <source>
        <strain evidence="2">CBS 123094</strain>
    </source>
</reference>
<dbReference type="OrthoDB" id="4760831at2759"/>
<dbReference type="Proteomes" id="UP000799779">
    <property type="component" value="Unassembled WGS sequence"/>
</dbReference>
<sequence length="483" mass="54403">MATPHTPAGLAAPIGNHLTPSAVDTRRSTPVEMPTEPNVIQPNDDEKKREAERQAWFQNAANAELKVSNVYQKVSVLIARWDKDEDDFPEGHDAEIGELEELFKNGFHYDCEIVELGTSTRPQIKLNAALAAHVSKHDGPNNLLIVYYTGHGQLHKAKDAEMRLELSAKGGSSKEKSTKEKNKYPPSLFWDKVEDNLFDVEGDVFVLFDCCFGSNAHKGFIDERRLYWLMAASPRYETTPAPGPHSFTTALIQALRKLLDECNGQNFTTMKLMDEINMSRNPDNPGPPCQLWDRFHKRYDRHIQLAPLNKGASPKSRRRSIGEERACVKLRFSLYESPHFAQDDIERWARALVTASQETKIPLRGIEWTKMDAPSSRLPRVVRAISACRYLKRKRQHSEMALNRSPTALVQASERDENSAIESGWLCEVIEGAGEDESISPASQCDGDFFVTPSIVDDQDRRLNGELTARNGLYTKPRLSLGS</sequence>
<keyword evidence="3" id="KW-1185">Reference proteome</keyword>
<evidence type="ECO:0000256" key="1">
    <source>
        <dbReference type="SAM" id="MobiDB-lite"/>
    </source>
</evidence>
<dbReference type="AlphaFoldDB" id="A0A6A5WKC6"/>
<evidence type="ECO:0000313" key="2">
    <source>
        <dbReference type="EMBL" id="KAF2002303.1"/>
    </source>
</evidence>
<proteinExistence type="predicted"/>
<accession>A0A6A5WKC6</accession>
<evidence type="ECO:0000313" key="3">
    <source>
        <dbReference type="Proteomes" id="UP000799779"/>
    </source>
</evidence>
<feature type="region of interest" description="Disordered" evidence="1">
    <location>
        <begin position="1"/>
        <end position="49"/>
    </location>
</feature>
<gene>
    <name evidence="2" type="ORF">P154DRAFT_521115</name>
</gene>